<keyword evidence="2" id="KW-1185">Reference proteome</keyword>
<gene>
    <name evidence="1" type="ORF">M9H77_24283</name>
</gene>
<reference evidence="2" key="1">
    <citation type="journal article" date="2023" name="Nat. Plants">
        <title>Single-cell RNA sequencing provides a high-resolution roadmap for understanding the multicellular compartmentation of specialized metabolism.</title>
        <authorList>
            <person name="Sun S."/>
            <person name="Shen X."/>
            <person name="Li Y."/>
            <person name="Li Y."/>
            <person name="Wang S."/>
            <person name="Li R."/>
            <person name="Zhang H."/>
            <person name="Shen G."/>
            <person name="Guo B."/>
            <person name="Wei J."/>
            <person name="Xu J."/>
            <person name="St-Pierre B."/>
            <person name="Chen S."/>
            <person name="Sun C."/>
        </authorList>
    </citation>
    <scope>NUCLEOTIDE SEQUENCE [LARGE SCALE GENOMIC DNA]</scope>
</reference>
<comment type="caution">
    <text evidence="1">The sequence shown here is derived from an EMBL/GenBank/DDBJ whole genome shotgun (WGS) entry which is preliminary data.</text>
</comment>
<dbReference type="Proteomes" id="UP001060085">
    <property type="component" value="Linkage Group LG05"/>
</dbReference>
<protein>
    <submittedName>
        <fullName evidence="1">Uncharacterized protein</fullName>
    </submittedName>
</protein>
<sequence>MDSRTHLDYVLFQLTPTRTRCDLVIFGGNKKEKLASGLLEPFLSHLKYAKDQISKGGYSITLRPISINSSWFTKATLERFVKFVSTPEILERFVTIEREIAQIENSIQLNEQTNGATDAEEKSFRVDSNGNGDATQEKNSKVQLLHVLESRKAVLRKEQAMAYARALVAGFDTDNLEDLILFGDAFGAARLREACTNFMELCNKKSNDGIWMDEVAAMQASHAEFSLLGTSGFLLAGEGNGQADTSASDSATSLGSLDTNLENHLPKIATEQSSGKAQVPPWGQYIHNFQGPGFQKMHPYQGYFFPGMQVPHSYYPSNVQWPPNGEDAANFSHQPDDSWNRISSKRKNKISKGTRQDAEQNDSNSGSASDSDKSEDHEKRHTLDQLHKKKSGKSSSRKVVIRNINYITSKRNEESSSSSESDLSDDDEFIDPDSLKQQVDEALGSLDRRHKSKSFRNKKKELTKKRSNEIDDDAGNTVSSNPEGETRSQNWDFFQDLLMKDADSRANGTKSKNQEYTDSITGNNSGERKLLFNEESEEVSKRRGISADSFLSNEMSVDNDRRHIINFEAGENGRGVIKRGNAEEELLFSQRVQGSETYSRPPLSDSGVEPSIMIMKGKREEDWMLGNRPDESPNGGKRVGQNNFNGDDSSVFTRETLQTADNKKDLVDDSFMIQAGLMSDTTHSEPKTDIFLESHISRSNNNKPGDLQDKAAISNTCEPDDLYMVLGRDSAAEEVALSWNPEMEYVNDNSVTEGLKRQSDIELSDSVDLKKVADGKSTNNVTSRRPGGKVSNKQTKPTAGSLARSKSELLSRNKKVPGSKATQKSKADQVITFNILCYGLSIYYNQE</sequence>
<evidence type="ECO:0000313" key="1">
    <source>
        <dbReference type="EMBL" id="KAI5664960.1"/>
    </source>
</evidence>
<dbReference type="EMBL" id="CM044705">
    <property type="protein sequence ID" value="KAI5664960.1"/>
    <property type="molecule type" value="Genomic_DNA"/>
</dbReference>
<name>A0ACC0AVQ1_CATRO</name>
<proteinExistence type="predicted"/>
<organism evidence="1 2">
    <name type="scientific">Catharanthus roseus</name>
    <name type="common">Madagascar periwinkle</name>
    <name type="synonym">Vinca rosea</name>
    <dbReference type="NCBI Taxonomy" id="4058"/>
    <lineage>
        <taxon>Eukaryota</taxon>
        <taxon>Viridiplantae</taxon>
        <taxon>Streptophyta</taxon>
        <taxon>Embryophyta</taxon>
        <taxon>Tracheophyta</taxon>
        <taxon>Spermatophyta</taxon>
        <taxon>Magnoliopsida</taxon>
        <taxon>eudicotyledons</taxon>
        <taxon>Gunneridae</taxon>
        <taxon>Pentapetalae</taxon>
        <taxon>asterids</taxon>
        <taxon>lamiids</taxon>
        <taxon>Gentianales</taxon>
        <taxon>Apocynaceae</taxon>
        <taxon>Rauvolfioideae</taxon>
        <taxon>Vinceae</taxon>
        <taxon>Catharanthinae</taxon>
        <taxon>Catharanthus</taxon>
    </lineage>
</organism>
<accession>A0ACC0AVQ1</accession>
<evidence type="ECO:0000313" key="2">
    <source>
        <dbReference type="Proteomes" id="UP001060085"/>
    </source>
</evidence>